<comment type="caution">
    <text evidence="3">The sequence shown here is derived from an EMBL/GenBank/DDBJ whole genome shotgun (WGS) entry which is preliminary data.</text>
</comment>
<keyword evidence="1" id="KW-0472">Membrane</keyword>
<dbReference type="SMART" id="SM00287">
    <property type="entry name" value="SH3b"/>
    <property type="match status" value="1"/>
</dbReference>
<dbReference type="InterPro" id="IPR003646">
    <property type="entry name" value="SH3-like_bac-type"/>
</dbReference>
<dbReference type="PANTHER" id="PTHR36194">
    <property type="entry name" value="S-LAYER-LIKE PROTEIN"/>
    <property type="match status" value="1"/>
</dbReference>
<dbReference type="InterPro" id="IPR013229">
    <property type="entry name" value="PEGA"/>
</dbReference>
<dbReference type="PROSITE" id="PS51781">
    <property type="entry name" value="SH3B"/>
    <property type="match status" value="1"/>
</dbReference>
<protein>
    <submittedName>
        <fullName evidence="3">PEGA domain-containing protein</fullName>
    </submittedName>
</protein>
<dbReference type="EMBL" id="JAAZNV010000005">
    <property type="protein sequence ID" value="NMB91289.1"/>
    <property type="molecule type" value="Genomic_DNA"/>
</dbReference>
<accession>A0A7X9E6A8</accession>
<dbReference type="Pfam" id="PF08308">
    <property type="entry name" value="PEGA"/>
    <property type="match status" value="2"/>
</dbReference>
<dbReference type="AlphaFoldDB" id="A0A7X9E6A8"/>
<keyword evidence="1" id="KW-1133">Transmembrane helix</keyword>
<keyword evidence="1" id="KW-0812">Transmembrane</keyword>
<evidence type="ECO:0000259" key="2">
    <source>
        <dbReference type="PROSITE" id="PS51781"/>
    </source>
</evidence>
<sequence length="392" mass="42471">MAVSTIRNDNKSFSTVLIYFLGILGVALVVFFGGEVLKYLGGFGGKAGLTVEVVNGEATVLVNNKEVGKTPFESKDIKSGTNTVTIKSDSQQYQTTIKFLPSKKGETFAVGLVRDLGVSDVFSSGQEFWFDKDNPNDTLRIVSDPSGATVSIDGSEVGKTPFSSSSITTGDYELKISLSGYETQTARINIQKGYTLNGSIKLFPYPVLSGVKAFEGSAGLYDLSSDNTLLTSDTSSWVKGILYWNKTRGINIDDTGLNKENVFDYFIDFNGNIYDSEGNIVQTKEEFNALKDLKKGAYLGRISDGTGLTKEAKDALNTLSALGISSKTAKILDTPTGWLRVRSEPSLNGTEISRVTSGNSYNVIEEKTDWIKIKISDAIEGWVSSTYVSLSQ</sequence>
<feature type="domain" description="SH3b" evidence="2">
    <location>
        <begin position="326"/>
        <end position="392"/>
    </location>
</feature>
<proteinExistence type="predicted"/>
<dbReference type="Pfam" id="PF08239">
    <property type="entry name" value="SH3_3"/>
    <property type="match status" value="1"/>
</dbReference>
<reference evidence="3 4" key="1">
    <citation type="journal article" date="2020" name="Biotechnol. Biofuels">
        <title>New insights from the biogas microbiome by comprehensive genome-resolved metagenomics of nearly 1600 species originating from multiple anaerobic digesters.</title>
        <authorList>
            <person name="Campanaro S."/>
            <person name="Treu L."/>
            <person name="Rodriguez-R L.M."/>
            <person name="Kovalovszki A."/>
            <person name="Ziels R.M."/>
            <person name="Maus I."/>
            <person name="Zhu X."/>
            <person name="Kougias P.G."/>
            <person name="Basile A."/>
            <person name="Luo G."/>
            <person name="Schluter A."/>
            <person name="Konstantinidis K.T."/>
            <person name="Angelidaki I."/>
        </authorList>
    </citation>
    <scope>NUCLEOTIDE SEQUENCE [LARGE SCALE GENOMIC DNA]</scope>
    <source>
        <strain evidence="3">AS27yjCOA_202</strain>
    </source>
</reference>
<dbReference type="Proteomes" id="UP000590542">
    <property type="component" value="Unassembled WGS sequence"/>
</dbReference>
<evidence type="ECO:0000313" key="4">
    <source>
        <dbReference type="Proteomes" id="UP000590542"/>
    </source>
</evidence>
<organism evidence="3 4">
    <name type="scientific">candidate division WWE3 bacterium</name>
    <dbReference type="NCBI Taxonomy" id="2053526"/>
    <lineage>
        <taxon>Bacteria</taxon>
        <taxon>Katanobacteria</taxon>
    </lineage>
</organism>
<dbReference type="Gene3D" id="2.30.30.40">
    <property type="entry name" value="SH3 Domains"/>
    <property type="match status" value="1"/>
</dbReference>
<evidence type="ECO:0000256" key="1">
    <source>
        <dbReference type="SAM" id="Phobius"/>
    </source>
</evidence>
<name>A0A7X9E6A8_UNCKA</name>
<dbReference type="PANTHER" id="PTHR36194:SF1">
    <property type="entry name" value="S-LAYER-LIKE PROTEIN"/>
    <property type="match status" value="1"/>
</dbReference>
<feature type="transmembrane region" description="Helical" evidence="1">
    <location>
        <begin position="12"/>
        <end position="33"/>
    </location>
</feature>
<gene>
    <name evidence="3" type="ORF">GYA37_00395</name>
</gene>
<evidence type="ECO:0000313" key="3">
    <source>
        <dbReference type="EMBL" id="NMB91289.1"/>
    </source>
</evidence>